<evidence type="ECO:0000256" key="3">
    <source>
        <dbReference type="ARBA" id="ARBA00023012"/>
    </source>
</evidence>
<feature type="domain" description="Histidine kinase" evidence="5">
    <location>
        <begin position="390"/>
        <end position="577"/>
    </location>
</feature>
<dbReference type="RefSeq" id="WP_070992428.1">
    <property type="nucleotide sequence ID" value="NZ_CBCSHD010000007.1"/>
</dbReference>
<evidence type="ECO:0000259" key="5">
    <source>
        <dbReference type="PROSITE" id="PS50109"/>
    </source>
</evidence>
<evidence type="ECO:0000256" key="2">
    <source>
        <dbReference type="ARBA" id="ARBA00022777"/>
    </source>
</evidence>
<dbReference type="SMART" id="SM00387">
    <property type="entry name" value="HATPase_c"/>
    <property type="match status" value="1"/>
</dbReference>
<dbReference type="STRING" id="327939.BIW53_12895"/>
<comment type="caution">
    <text evidence="6">The sequence shown here is derived from an EMBL/GenBank/DDBJ whole genome shotgun (WGS) entry which is preliminary data.</text>
</comment>
<evidence type="ECO:0000313" key="7">
    <source>
        <dbReference type="Proteomes" id="UP000180253"/>
    </source>
</evidence>
<organism evidence="6 7">
    <name type="scientific">Pseudoalteromonas byunsanensis</name>
    <dbReference type="NCBI Taxonomy" id="327939"/>
    <lineage>
        <taxon>Bacteria</taxon>
        <taxon>Pseudomonadati</taxon>
        <taxon>Pseudomonadota</taxon>
        <taxon>Gammaproteobacteria</taxon>
        <taxon>Alteromonadales</taxon>
        <taxon>Pseudoalteromonadaceae</taxon>
        <taxon>Pseudoalteromonas</taxon>
    </lineage>
</organism>
<dbReference type="GO" id="GO:0016020">
    <property type="term" value="C:membrane"/>
    <property type="evidence" value="ECO:0007669"/>
    <property type="project" value="InterPro"/>
</dbReference>
<keyword evidence="7" id="KW-1185">Reference proteome</keyword>
<dbReference type="Pfam" id="PF02518">
    <property type="entry name" value="HATPase_c"/>
    <property type="match status" value="1"/>
</dbReference>
<dbReference type="PANTHER" id="PTHR24421">
    <property type="entry name" value="NITRATE/NITRITE SENSOR PROTEIN NARX-RELATED"/>
    <property type="match status" value="1"/>
</dbReference>
<protein>
    <recommendedName>
        <fullName evidence="5">Histidine kinase domain-containing protein</fullName>
    </recommendedName>
</protein>
<dbReference type="CDD" id="cd16917">
    <property type="entry name" value="HATPase_UhpB-NarQ-NarX-like"/>
    <property type="match status" value="1"/>
</dbReference>
<dbReference type="AlphaFoldDB" id="A0A1S1N6G0"/>
<dbReference type="Proteomes" id="UP000180253">
    <property type="component" value="Unassembled WGS sequence"/>
</dbReference>
<dbReference type="Gene3D" id="1.20.5.1930">
    <property type="match status" value="1"/>
</dbReference>
<dbReference type="InterPro" id="IPR050482">
    <property type="entry name" value="Sensor_HK_TwoCompSys"/>
</dbReference>
<keyword evidence="4" id="KW-0812">Transmembrane</keyword>
<reference evidence="6 7" key="1">
    <citation type="submission" date="2016-10" db="EMBL/GenBank/DDBJ databases">
        <title>Pseudoalteromonas amylolytica sp. nov., isolated from the surface seawater.</title>
        <authorList>
            <person name="Wu Y.-H."/>
            <person name="Cheng H."/>
            <person name="Jin X.-B."/>
            <person name="Wang C.-S."/>
            <person name="Xu X.-W."/>
        </authorList>
    </citation>
    <scope>NUCLEOTIDE SEQUENCE [LARGE SCALE GENOMIC DNA]</scope>
    <source>
        <strain evidence="6 7">JCM 12483</strain>
    </source>
</reference>
<proteinExistence type="predicted"/>
<keyword evidence="1" id="KW-0808">Transferase</keyword>
<accession>A0A1S1N6G0</accession>
<keyword evidence="3" id="KW-0902">Two-component regulatory system</keyword>
<keyword evidence="2" id="KW-0418">Kinase</keyword>
<dbReference type="EMBL" id="MNAN01000032">
    <property type="protein sequence ID" value="OHU94912.1"/>
    <property type="molecule type" value="Genomic_DNA"/>
</dbReference>
<dbReference type="InterPro" id="IPR011712">
    <property type="entry name" value="Sig_transdc_His_kin_sub3_dim/P"/>
</dbReference>
<dbReference type="GO" id="GO:0000155">
    <property type="term" value="F:phosphorelay sensor kinase activity"/>
    <property type="evidence" value="ECO:0007669"/>
    <property type="project" value="InterPro"/>
</dbReference>
<name>A0A1S1N6G0_9GAMM</name>
<dbReference type="SUPFAM" id="SSF55874">
    <property type="entry name" value="ATPase domain of HSP90 chaperone/DNA topoisomerase II/histidine kinase"/>
    <property type="match status" value="1"/>
</dbReference>
<dbReference type="OrthoDB" id="9797605at2"/>
<dbReference type="GO" id="GO:0046983">
    <property type="term" value="F:protein dimerization activity"/>
    <property type="evidence" value="ECO:0007669"/>
    <property type="project" value="InterPro"/>
</dbReference>
<keyword evidence="4" id="KW-1133">Transmembrane helix</keyword>
<dbReference type="Pfam" id="PF07730">
    <property type="entry name" value="HisKA_3"/>
    <property type="match status" value="1"/>
</dbReference>
<keyword evidence="4" id="KW-0472">Membrane</keyword>
<feature type="transmembrane region" description="Helical" evidence="4">
    <location>
        <begin position="235"/>
        <end position="255"/>
    </location>
</feature>
<gene>
    <name evidence="6" type="ORF">BIW53_12895</name>
</gene>
<evidence type="ECO:0000256" key="4">
    <source>
        <dbReference type="SAM" id="Phobius"/>
    </source>
</evidence>
<dbReference type="InterPro" id="IPR005467">
    <property type="entry name" value="His_kinase_dom"/>
</dbReference>
<dbReference type="InterPro" id="IPR036890">
    <property type="entry name" value="HATPase_C_sf"/>
</dbReference>
<sequence length="578" mass="65653">MLESIKRLIALYIFLTVALTLTILELNRLTTDTQNQLMSGANLFLEKLFLQASNNIILLQMIQNAQYSAIGTDLAKSPLFPKDMQIVKVSPHSSHTYFAGKSDITLPPLPSYSQLRQAPDIRLLFELKHSEESYLVLETQLINDEFDEGPIILIARQLLSLRQVKQLEVTTGLNFSFVQNKASHGNKHFIAPSSEIFPIYIADSYTVRPNKAQPINRMYLKVELAYEQSIWRSRYYSFVSLIVLTLIGGLACGYYHIKYHRAVQSICKLTAFFSKLRDEPKRLTAHFPTPMTEVQCSEVQKLQTVMHEFIDSLFTNRQHMLCELGEKIRDQHALKFDNTILLDEVVMRADEVAQKRAELKKVAMRAKLLANKRQSLAIKLLNTQEEERTRLSRELHDGVAPQLLAIKIHIQMCIASAQGGESLRKVVDMIASASQELRHLAHGLRAPDYAESSLSELIKGFVENFVGNEVQIQLSLACLQLPNESHKEHLFRCFQEALCNAQKHAFASIIRVELYVRDTFIVLVVEDNGRGLSLLEKQTGLGLLTMEERANLIGAQFFIKSANPKGTRVEFQLPMQKG</sequence>
<dbReference type="InterPro" id="IPR003594">
    <property type="entry name" value="HATPase_dom"/>
</dbReference>
<evidence type="ECO:0000313" key="6">
    <source>
        <dbReference type="EMBL" id="OHU94912.1"/>
    </source>
</evidence>
<dbReference type="Gene3D" id="3.30.565.10">
    <property type="entry name" value="Histidine kinase-like ATPase, C-terminal domain"/>
    <property type="match status" value="1"/>
</dbReference>
<dbReference type="PROSITE" id="PS50109">
    <property type="entry name" value="HIS_KIN"/>
    <property type="match status" value="1"/>
</dbReference>
<evidence type="ECO:0000256" key="1">
    <source>
        <dbReference type="ARBA" id="ARBA00022679"/>
    </source>
</evidence>